<keyword evidence="3" id="KW-1133">Transmembrane helix</keyword>
<feature type="transmembrane region" description="Helical" evidence="3">
    <location>
        <begin position="306"/>
        <end position="330"/>
    </location>
</feature>
<proteinExistence type="predicted"/>
<dbReference type="HOGENOM" id="CLU_046535_0_1_11"/>
<dbReference type="Pfam" id="PF14257">
    <property type="entry name" value="DUF4349"/>
    <property type="match status" value="1"/>
</dbReference>
<feature type="region of interest" description="Disordered" evidence="2">
    <location>
        <begin position="42"/>
        <end position="91"/>
    </location>
</feature>
<protein>
    <recommendedName>
        <fullName evidence="4">DUF4349 domain-containing protein</fullName>
    </recommendedName>
</protein>
<keyword evidence="1" id="KW-0175">Coiled coil</keyword>
<name>E6SBR0_INTC7</name>
<organism evidence="5 6">
    <name type="scientific">Intrasporangium calvum (strain ATCC 23552 / DSM 43043 / JCM 3097 / NBRC 12989 / NCIMB 10167 / NRRL B-3866 / 7 KIP)</name>
    <dbReference type="NCBI Taxonomy" id="710696"/>
    <lineage>
        <taxon>Bacteria</taxon>
        <taxon>Bacillati</taxon>
        <taxon>Actinomycetota</taxon>
        <taxon>Actinomycetes</taxon>
        <taxon>Micrococcales</taxon>
        <taxon>Intrasporangiaceae</taxon>
        <taxon>Intrasporangium</taxon>
    </lineage>
</organism>
<evidence type="ECO:0000259" key="4">
    <source>
        <dbReference type="Pfam" id="PF14257"/>
    </source>
</evidence>
<sequence>MVRFDRLRPSGPRQQRAWLVIGLVLLVLALAVPLGLKVLQPSGSGDESAPMPASGGLTEPQGSRDLAPLTPDTAGGSSGSGSSSDGAVPGAVASSVGTKLARTAWLGIKVDDVAVAGARVRAIAEAAGGQILSESIVTAPDPTGSLGSVTEGGGMPKEDIVPPVGMNEARITLGVPADRLDQVLADLSSARVGTVSYRSSQAENVTEAYVDTQARLQPAKESIARVRALMVKATTLDQIVLLEGELARRQADLDSLEQRLAELERRTSTSTVSVTLWTDSTASPEPEENGFVQSLRKAWGAFLDSVMVVVTGLAVLLPWLLLALVVAWFVRRWLRHRSRGASSATD</sequence>
<dbReference type="RefSeq" id="WP_013492734.1">
    <property type="nucleotide sequence ID" value="NC_014830.1"/>
</dbReference>
<keyword evidence="6" id="KW-1185">Reference proteome</keyword>
<keyword evidence="3" id="KW-0812">Transmembrane</keyword>
<evidence type="ECO:0000313" key="5">
    <source>
        <dbReference type="EMBL" id="ADU48419.1"/>
    </source>
</evidence>
<accession>E6SBR0</accession>
<dbReference type="eggNOG" id="COG3206">
    <property type="taxonomic scope" value="Bacteria"/>
</dbReference>
<feature type="coiled-coil region" evidence="1">
    <location>
        <begin position="239"/>
        <end position="266"/>
    </location>
</feature>
<evidence type="ECO:0000256" key="3">
    <source>
        <dbReference type="SAM" id="Phobius"/>
    </source>
</evidence>
<dbReference type="InterPro" id="IPR025645">
    <property type="entry name" value="DUF4349"/>
</dbReference>
<evidence type="ECO:0000256" key="2">
    <source>
        <dbReference type="SAM" id="MobiDB-lite"/>
    </source>
</evidence>
<evidence type="ECO:0000256" key="1">
    <source>
        <dbReference type="SAM" id="Coils"/>
    </source>
</evidence>
<dbReference type="STRING" id="710696.Intca_1908"/>
<dbReference type="EMBL" id="CP002343">
    <property type="protein sequence ID" value="ADU48419.1"/>
    <property type="molecule type" value="Genomic_DNA"/>
</dbReference>
<dbReference type="KEGG" id="ica:Intca_1908"/>
<evidence type="ECO:0000313" key="6">
    <source>
        <dbReference type="Proteomes" id="UP000008914"/>
    </source>
</evidence>
<keyword evidence="3" id="KW-0472">Membrane</keyword>
<reference evidence="5 6" key="1">
    <citation type="journal article" date="2010" name="Stand. Genomic Sci.">
        <title>Complete genome sequence of Intrasporangium calvum type strain (7 KIP).</title>
        <authorList>
            <person name="Del Rio T.G."/>
            <person name="Chertkov O."/>
            <person name="Yasawong M."/>
            <person name="Lucas S."/>
            <person name="Deshpande S."/>
            <person name="Cheng J.F."/>
            <person name="Detter C."/>
            <person name="Tapia R."/>
            <person name="Han C."/>
            <person name="Goodwin L."/>
            <person name="Pitluck S."/>
            <person name="Liolios K."/>
            <person name="Ivanova N."/>
            <person name="Mavromatis K."/>
            <person name="Pati A."/>
            <person name="Chen A."/>
            <person name="Palaniappan K."/>
            <person name="Land M."/>
            <person name="Hauser L."/>
            <person name="Chang Y.J."/>
            <person name="Jeffries C.D."/>
            <person name="Rohde M."/>
            <person name="Pukall R."/>
            <person name="Sikorski J."/>
            <person name="Goker M."/>
            <person name="Woyke T."/>
            <person name="Bristow J."/>
            <person name="Eisen J.A."/>
            <person name="Markowitz V."/>
            <person name="Hugenholtz P."/>
            <person name="Kyrpides N.C."/>
            <person name="Klenk H.P."/>
            <person name="Lapidus A."/>
        </authorList>
    </citation>
    <scope>NUCLEOTIDE SEQUENCE [LARGE SCALE GENOMIC DNA]</scope>
    <source>
        <strain evidence="6">ATCC 23552 / DSM 43043 / JCM 3097 / NBRC 12989 / 7 KIP</strain>
    </source>
</reference>
<gene>
    <name evidence="5" type="ordered locus">Intca_1908</name>
</gene>
<dbReference type="AlphaFoldDB" id="E6SBR0"/>
<feature type="compositionally biased region" description="Low complexity" evidence="2">
    <location>
        <begin position="80"/>
        <end position="91"/>
    </location>
</feature>
<feature type="domain" description="DUF4349" evidence="4">
    <location>
        <begin position="99"/>
        <end position="331"/>
    </location>
</feature>
<dbReference type="Proteomes" id="UP000008914">
    <property type="component" value="Chromosome"/>
</dbReference>
<dbReference type="OrthoDB" id="186919at2"/>